<name>A0A9W4MQM6_PENOL</name>
<sequence>MAPSPLKRLQNIPRYVPASILCSLNGLLFGMDTGIIGPVTDMKEFVQHFGGSQSATIHGLIVSSILIPAAISSFFAGFLADRLGRSKGISIGVFIFGVGAALEAAAVHLAMFIVGRVVEGVGEGLFLGTLVVYICEISPTRVRGTFTTGPQLLITLGIVAGFFTCYGTSGIQSSMSWRTPFIVLAALSMTLSMVSLFFLPPSPRWLTIHGREGEATEAWDYLGVSHTEREKVENELEPVVPSDPQDKGKGTNSANPPETQTSAKPTHPLFDLFARDVRSRTSLAVFMMGMQQLSGIDGVLYYAPLLFQQAGLASSEASFLASGVSALVIFAVTIPALIWADQWGRRQSTIYGGVALSIAMFLIGALYASGSVHGSFGAGRWVVIVTIYLFAVIYSLTWGVGIKIYAAEIQPQRTRASATSLAHGSNWAANFLVALTTPILLSKSSYGAYFLFGGCSILTAIICALFMPETKGRSLNEIEEAFKRKSPRSSNLASRMLRPVYKWKF</sequence>
<organism evidence="11 12">
    <name type="scientific">Penicillium olsonii</name>
    <dbReference type="NCBI Taxonomy" id="99116"/>
    <lineage>
        <taxon>Eukaryota</taxon>
        <taxon>Fungi</taxon>
        <taxon>Dikarya</taxon>
        <taxon>Ascomycota</taxon>
        <taxon>Pezizomycotina</taxon>
        <taxon>Eurotiomycetes</taxon>
        <taxon>Eurotiomycetidae</taxon>
        <taxon>Eurotiales</taxon>
        <taxon>Aspergillaceae</taxon>
        <taxon>Penicillium</taxon>
    </lineage>
</organism>
<evidence type="ECO:0000256" key="7">
    <source>
        <dbReference type="RuleBase" id="RU003346"/>
    </source>
</evidence>
<evidence type="ECO:0000313" key="11">
    <source>
        <dbReference type="EMBL" id="CAG8017774.1"/>
    </source>
</evidence>
<dbReference type="NCBIfam" id="TIGR00879">
    <property type="entry name" value="SP"/>
    <property type="match status" value="1"/>
</dbReference>
<feature type="transmembrane region" description="Helical" evidence="9">
    <location>
        <begin position="120"/>
        <end position="139"/>
    </location>
</feature>
<keyword evidence="3 7" id="KW-0813">Transport</keyword>
<evidence type="ECO:0000313" key="12">
    <source>
        <dbReference type="Proteomes" id="UP001153618"/>
    </source>
</evidence>
<keyword evidence="5 9" id="KW-1133">Transmembrane helix</keyword>
<dbReference type="InterPro" id="IPR020846">
    <property type="entry name" value="MFS_dom"/>
</dbReference>
<dbReference type="PRINTS" id="PR00171">
    <property type="entry name" value="SUGRTRNSPORT"/>
</dbReference>
<keyword evidence="4 9" id="KW-0812">Transmembrane</keyword>
<evidence type="ECO:0000256" key="8">
    <source>
        <dbReference type="SAM" id="MobiDB-lite"/>
    </source>
</evidence>
<dbReference type="FunFam" id="1.20.1250.20:FF:000134">
    <property type="entry name" value="MFS sugar transporter protein"/>
    <property type="match status" value="1"/>
</dbReference>
<dbReference type="InterPro" id="IPR050360">
    <property type="entry name" value="MFS_Sugar_Transporters"/>
</dbReference>
<dbReference type="SUPFAM" id="SSF103473">
    <property type="entry name" value="MFS general substrate transporter"/>
    <property type="match status" value="1"/>
</dbReference>
<comment type="subcellular location">
    <subcellularLocation>
        <location evidence="1">Membrane</location>
        <topology evidence="1">Multi-pass membrane protein</topology>
    </subcellularLocation>
</comment>
<evidence type="ECO:0000256" key="2">
    <source>
        <dbReference type="ARBA" id="ARBA00010992"/>
    </source>
</evidence>
<dbReference type="GO" id="GO:0005351">
    <property type="term" value="F:carbohydrate:proton symporter activity"/>
    <property type="evidence" value="ECO:0007669"/>
    <property type="project" value="TreeGrafter"/>
</dbReference>
<dbReference type="PANTHER" id="PTHR48022:SF2">
    <property type="entry name" value="PLASTIDIC GLUCOSE TRANSPORTER 4"/>
    <property type="match status" value="1"/>
</dbReference>
<feature type="transmembrane region" description="Helical" evidence="9">
    <location>
        <begin position="151"/>
        <end position="169"/>
    </location>
</feature>
<dbReference type="InterPro" id="IPR005828">
    <property type="entry name" value="MFS_sugar_transport-like"/>
</dbReference>
<evidence type="ECO:0000256" key="5">
    <source>
        <dbReference type="ARBA" id="ARBA00022989"/>
    </source>
</evidence>
<feature type="transmembrane region" description="Helical" evidence="9">
    <location>
        <begin position="181"/>
        <end position="199"/>
    </location>
</feature>
<protein>
    <recommendedName>
        <fullName evidence="10">Major facilitator superfamily (MFS) profile domain-containing protein</fullName>
    </recommendedName>
</protein>
<comment type="caution">
    <text evidence="11">The sequence shown here is derived from an EMBL/GenBank/DDBJ whole genome shotgun (WGS) entry which is preliminary data.</text>
</comment>
<keyword evidence="12" id="KW-1185">Reference proteome</keyword>
<dbReference type="Proteomes" id="UP001153618">
    <property type="component" value="Unassembled WGS sequence"/>
</dbReference>
<dbReference type="PROSITE" id="PS00217">
    <property type="entry name" value="SUGAR_TRANSPORT_2"/>
    <property type="match status" value="1"/>
</dbReference>
<dbReference type="PANTHER" id="PTHR48022">
    <property type="entry name" value="PLASTIDIC GLUCOSE TRANSPORTER 4"/>
    <property type="match status" value="1"/>
</dbReference>
<evidence type="ECO:0000256" key="1">
    <source>
        <dbReference type="ARBA" id="ARBA00004141"/>
    </source>
</evidence>
<feature type="transmembrane region" description="Helical" evidence="9">
    <location>
        <begin position="446"/>
        <end position="467"/>
    </location>
</feature>
<dbReference type="AlphaFoldDB" id="A0A9W4MQM6"/>
<feature type="transmembrane region" description="Helical" evidence="9">
    <location>
        <begin position="319"/>
        <end position="338"/>
    </location>
</feature>
<dbReference type="InterPro" id="IPR003663">
    <property type="entry name" value="Sugar/inositol_transpt"/>
</dbReference>
<feature type="compositionally biased region" description="Polar residues" evidence="8">
    <location>
        <begin position="250"/>
        <end position="264"/>
    </location>
</feature>
<feature type="transmembrane region" description="Helical" evidence="9">
    <location>
        <begin position="12"/>
        <end position="37"/>
    </location>
</feature>
<feature type="domain" description="Major facilitator superfamily (MFS) profile" evidence="10">
    <location>
        <begin position="18"/>
        <end position="471"/>
    </location>
</feature>
<feature type="transmembrane region" description="Helical" evidence="9">
    <location>
        <begin position="91"/>
        <end position="114"/>
    </location>
</feature>
<feature type="region of interest" description="Disordered" evidence="8">
    <location>
        <begin position="229"/>
        <end position="265"/>
    </location>
</feature>
<dbReference type="Gene3D" id="1.20.1250.20">
    <property type="entry name" value="MFS general substrate transporter like domains"/>
    <property type="match status" value="1"/>
</dbReference>
<feature type="transmembrane region" description="Helical" evidence="9">
    <location>
        <begin position="381"/>
        <end position="406"/>
    </location>
</feature>
<evidence type="ECO:0000256" key="3">
    <source>
        <dbReference type="ARBA" id="ARBA00022448"/>
    </source>
</evidence>
<dbReference type="Pfam" id="PF00083">
    <property type="entry name" value="Sugar_tr"/>
    <property type="match status" value="1"/>
</dbReference>
<proteinExistence type="inferred from homology"/>
<reference evidence="11" key="1">
    <citation type="submission" date="2021-07" db="EMBL/GenBank/DDBJ databases">
        <authorList>
            <person name="Branca A.L. A."/>
        </authorList>
    </citation>
    <scope>NUCLEOTIDE SEQUENCE</scope>
</reference>
<dbReference type="EMBL" id="CAJVOS010000014">
    <property type="protein sequence ID" value="CAG8017774.1"/>
    <property type="molecule type" value="Genomic_DNA"/>
</dbReference>
<dbReference type="OrthoDB" id="5399138at2759"/>
<feature type="transmembrane region" description="Helical" evidence="9">
    <location>
        <begin position="57"/>
        <end position="79"/>
    </location>
</feature>
<evidence type="ECO:0000256" key="6">
    <source>
        <dbReference type="ARBA" id="ARBA00023136"/>
    </source>
</evidence>
<feature type="transmembrane region" description="Helical" evidence="9">
    <location>
        <begin position="418"/>
        <end position="440"/>
    </location>
</feature>
<dbReference type="InterPro" id="IPR036259">
    <property type="entry name" value="MFS_trans_sf"/>
</dbReference>
<evidence type="ECO:0000259" key="10">
    <source>
        <dbReference type="PROSITE" id="PS50850"/>
    </source>
</evidence>
<dbReference type="InterPro" id="IPR005829">
    <property type="entry name" value="Sugar_transporter_CS"/>
</dbReference>
<keyword evidence="6 9" id="KW-0472">Membrane</keyword>
<comment type="similarity">
    <text evidence="2 7">Belongs to the major facilitator superfamily. Sugar transporter (TC 2.A.1.1) family.</text>
</comment>
<gene>
    <name evidence="11" type="ORF">POLS_LOCUS2312</name>
</gene>
<feature type="transmembrane region" description="Helical" evidence="9">
    <location>
        <begin position="283"/>
        <end position="307"/>
    </location>
</feature>
<dbReference type="PROSITE" id="PS00216">
    <property type="entry name" value="SUGAR_TRANSPORT_1"/>
    <property type="match status" value="1"/>
</dbReference>
<dbReference type="PROSITE" id="PS50850">
    <property type="entry name" value="MFS"/>
    <property type="match status" value="1"/>
</dbReference>
<dbReference type="GO" id="GO:0016020">
    <property type="term" value="C:membrane"/>
    <property type="evidence" value="ECO:0007669"/>
    <property type="project" value="UniProtKB-SubCell"/>
</dbReference>
<feature type="transmembrane region" description="Helical" evidence="9">
    <location>
        <begin position="350"/>
        <end position="369"/>
    </location>
</feature>
<evidence type="ECO:0000256" key="9">
    <source>
        <dbReference type="SAM" id="Phobius"/>
    </source>
</evidence>
<accession>A0A9W4MQM6</accession>
<evidence type="ECO:0000256" key="4">
    <source>
        <dbReference type="ARBA" id="ARBA00022692"/>
    </source>
</evidence>